<name>A0A9W3D7A7_RAPSA</name>
<sequence>MYVVVLYEQKDKPSSALESRPCSTDSSCGNCCNFVEFTSKLLSGQNMSSKDQSLLYEPIKELDITLNQIDAGVSVDIISGVNDPVTLHYLNRFASKLS</sequence>
<reference evidence="1" key="1">
    <citation type="journal article" date="2019" name="Database">
        <title>The radish genome database (RadishGD): an integrated information resource for radish genomics.</title>
        <authorList>
            <person name="Yu H.J."/>
            <person name="Baek S."/>
            <person name="Lee Y.J."/>
            <person name="Cho A."/>
            <person name="Mun J.H."/>
        </authorList>
    </citation>
    <scope>NUCLEOTIDE SEQUENCE [LARGE SCALE GENOMIC DNA]</scope>
    <source>
        <strain evidence="1">cv. WK10039</strain>
    </source>
</reference>
<reference evidence="2" key="2">
    <citation type="submission" date="2025-08" db="UniProtKB">
        <authorList>
            <consortium name="RefSeq"/>
        </authorList>
    </citation>
    <scope>IDENTIFICATION</scope>
    <source>
        <tissue evidence="2">Leaf</tissue>
    </source>
</reference>
<dbReference type="KEGG" id="rsz:130508348"/>
<accession>A0A9W3D7A7</accession>
<dbReference type="Proteomes" id="UP000504610">
    <property type="component" value="Chromosome 2"/>
</dbReference>
<evidence type="ECO:0000313" key="2">
    <source>
        <dbReference type="RefSeq" id="XP_056859785.1"/>
    </source>
</evidence>
<dbReference type="OrthoDB" id="967795at2759"/>
<evidence type="ECO:0000313" key="1">
    <source>
        <dbReference type="Proteomes" id="UP000504610"/>
    </source>
</evidence>
<organism evidence="1 2">
    <name type="scientific">Raphanus sativus</name>
    <name type="common">Radish</name>
    <name type="synonym">Raphanus raphanistrum var. sativus</name>
    <dbReference type="NCBI Taxonomy" id="3726"/>
    <lineage>
        <taxon>Eukaryota</taxon>
        <taxon>Viridiplantae</taxon>
        <taxon>Streptophyta</taxon>
        <taxon>Embryophyta</taxon>
        <taxon>Tracheophyta</taxon>
        <taxon>Spermatophyta</taxon>
        <taxon>Magnoliopsida</taxon>
        <taxon>eudicotyledons</taxon>
        <taxon>Gunneridae</taxon>
        <taxon>Pentapetalae</taxon>
        <taxon>rosids</taxon>
        <taxon>malvids</taxon>
        <taxon>Brassicales</taxon>
        <taxon>Brassicaceae</taxon>
        <taxon>Brassiceae</taxon>
        <taxon>Raphanus</taxon>
    </lineage>
</organism>
<dbReference type="GeneID" id="130508348"/>
<protein>
    <submittedName>
        <fullName evidence="2">DNA polymerase delta small subunit-like</fullName>
    </submittedName>
</protein>
<proteinExistence type="predicted"/>
<dbReference type="RefSeq" id="XP_056859785.1">
    <property type="nucleotide sequence ID" value="XM_057003805.1"/>
</dbReference>
<keyword evidence="1" id="KW-1185">Reference proteome</keyword>
<gene>
    <name evidence="2" type="primary">LOC130508348</name>
</gene>
<dbReference type="AlphaFoldDB" id="A0A9W3D7A7"/>